<keyword evidence="4 15" id="KW-0963">Cytoplasm</keyword>
<dbReference type="InterPro" id="IPR050116">
    <property type="entry name" value="DNA_polymerase-Y"/>
</dbReference>
<dbReference type="InterPro" id="IPR001126">
    <property type="entry name" value="UmuC"/>
</dbReference>
<dbReference type="GO" id="GO:0009432">
    <property type="term" value="P:SOS response"/>
    <property type="evidence" value="ECO:0007669"/>
    <property type="project" value="TreeGrafter"/>
</dbReference>
<name>A0A1F4T7S9_UNCSA</name>
<keyword evidence="10 15" id="KW-0460">Magnesium</keyword>
<comment type="subunit">
    <text evidence="15">Monomer.</text>
</comment>
<feature type="domain" description="UmuC" evidence="16">
    <location>
        <begin position="4"/>
        <end position="186"/>
    </location>
</feature>
<dbReference type="Pfam" id="PF00817">
    <property type="entry name" value="IMS"/>
    <property type="match status" value="1"/>
</dbReference>
<dbReference type="InterPro" id="IPR022880">
    <property type="entry name" value="DNApol_IV"/>
</dbReference>
<evidence type="ECO:0000256" key="8">
    <source>
        <dbReference type="ARBA" id="ARBA00022723"/>
    </source>
</evidence>
<comment type="similarity">
    <text evidence="2 15">Belongs to the DNA polymerase type-Y family.</text>
</comment>
<organism evidence="17 18">
    <name type="scientific">candidate division WOR-1 bacterium RIFOXYC12_FULL_54_18</name>
    <dbReference type="NCBI Taxonomy" id="1802584"/>
    <lineage>
        <taxon>Bacteria</taxon>
        <taxon>Bacillati</taxon>
        <taxon>Saganbacteria</taxon>
    </lineage>
</organism>
<evidence type="ECO:0000256" key="14">
    <source>
        <dbReference type="ARBA" id="ARBA00049244"/>
    </source>
</evidence>
<evidence type="ECO:0000256" key="2">
    <source>
        <dbReference type="ARBA" id="ARBA00010945"/>
    </source>
</evidence>
<keyword evidence="12 15" id="KW-0238">DNA-binding</keyword>
<dbReference type="PROSITE" id="PS50173">
    <property type="entry name" value="UMUC"/>
    <property type="match status" value="1"/>
</dbReference>
<dbReference type="Gene3D" id="1.10.150.20">
    <property type="entry name" value="5' to 3' exonuclease, C-terminal subdomain"/>
    <property type="match status" value="1"/>
</dbReference>
<dbReference type="Gene3D" id="3.30.70.270">
    <property type="match status" value="1"/>
</dbReference>
<feature type="site" description="Substrate discrimination" evidence="15">
    <location>
        <position position="13"/>
    </location>
</feature>
<protein>
    <recommendedName>
        <fullName evidence="15">DNA polymerase IV</fullName>
        <shortName evidence="15">Pol IV</shortName>
        <ecNumber evidence="15">2.7.7.7</ecNumber>
    </recommendedName>
</protein>
<comment type="catalytic activity">
    <reaction evidence="14 15">
        <text>DNA(n) + a 2'-deoxyribonucleoside 5'-triphosphate = DNA(n+1) + diphosphate</text>
        <dbReference type="Rhea" id="RHEA:22508"/>
        <dbReference type="Rhea" id="RHEA-COMP:17339"/>
        <dbReference type="Rhea" id="RHEA-COMP:17340"/>
        <dbReference type="ChEBI" id="CHEBI:33019"/>
        <dbReference type="ChEBI" id="CHEBI:61560"/>
        <dbReference type="ChEBI" id="CHEBI:173112"/>
        <dbReference type="EC" id="2.7.7.7"/>
    </reaction>
</comment>
<dbReference type="GO" id="GO:0006261">
    <property type="term" value="P:DNA-templated DNA replication"/>
    <property type="evidence" value="ECO:0007669"/>
    <property type="project" value="UniProtKB-UniRule"/>
</dbReference>
<evidence type="ECO:0000313" key="17">
    <source>
        <dbReference type="EMBL" id="OGC28765.1"/>
    </source>
</evidence>
<dbReference type="PANTHER" id="PTHR11076">
    <property type="entry name" value="DNA REPAIR POLYMERASE UMUC / TRANSFERASE FAMILY MEMBER"/>
    <property type="match status" value="1"/>
</dbReference>
<dbReference type="InterPro" id="IPR053848">
    <property type="entry name" value="IMS_HHH_1"/>
</dbReference>
<dbReference type="SUPFAM" id="SSF56672">
    <property type="entry name" value="DNA/RNA polymerases"/>
    <property type="match status" value="1"/>
</dbReference>
<dbReference type="InterPro" id="IPR043128">
    <property type="entry name" value="Rev_trsase/Diguanyl_cyclase"/>
</dbReference>
<keyword evidence="11 15" id="KW-0239">DNA-directed DNA polymerase</keyword>
<dbReference type="EC" id="2.7.7.7" evidence="15"/>
<keyword evidence="3 15" id="KW-0515">Mutator protein</keyword>
<dbReference type="InterPro" id="IPR036775">
    <property type="entry name" value="DNA_pol_Y-fam_lit_finger_sf"/>
</dbReference>
<evidence type="ECO:0000256" key="11">
    <source>
        <dbReference type="ARBA" id="ARBA00022932"/>
    </source>
</evidence>
<sequence length="412" mass="45772">MRTILHVDMNAYFASVEQASNPLLRGKPIAVGGGTGGKRTVVAACSYEAKARGVENAMPAWEAKKVCPDLIMVGGDMNKYIHTSCEVMKILREYTPLVEVFSIDEAFMDVTDTAERFGGAVAVAKEIKRRIRERFRLTCNIGVGPNKLLAKLAGELKKPDALIILRTEDIPDKIAGVKVGKLCGVGRKLEQYLAEMEIKTCGDLYRAAREELTRRFGAACGEHLWRMGQGKDESQVCSGEVKTEAKSMGHSYTLPRLTSSLDEVKGYLLRLSEQVGRRLRLGKCRGNVVHVSVGFDQYQFWGKQKKVEDYLDDGYDIYKTAEKLIESEKGTWRKTRGFRFVGVTVSSLLHEVDQVSLFADNEQKKLLAKAVDTLNDRWGEATIERAALLGFVLEEKSGMVAGANRRISNAGY</sequence>
<feature type="active site" evidence="15">
    <location>
        <position position="105"/>
    </location>
</feature>
<dbReference type="GO" id="GO:0003684">
    <property type="term" value="F:damaged DNA binding"/>
    <property type="evidence" value="ECO:0007669"/>
    <property type="project" value="InterPro"/>
</dbReference>
<dbReference type="Gene3D" id="3.40.1170.60">
    <property type="match status" value="1"/>
</dbReference>
<feature type="binding site" evidence="15">
    <location>
        <position position="104"/>
    </location>
    <ligand>
        <name>Mg(2+)</name>
        <dbReference type="ChEBI" id="CHEBI:18420"/>
    </ligand>
</feature>
<dbReference type="InterPro" id="IPR043502">
    <property type="entry name" value="DNA/RNA_pol_sf"/>
</dbReference>
<dbReference type="InterPro" id="IPR017961">
    <property type="entry name" value="DNA_pol_Y-fam_little_finger"/>
</dbReference>
<evidence type="ECO:0000256" key="13">
    <source>
        <dbReference type="ARBA" id="ARBA00023204"/>
    </source>
</evidence>
<keyword evidence="9 15" id="KW-0227">DNA damage</keyword>
<comment type="function">
    <text evidence="15">Poorly processive, error-prone DNA polymerase involved in untargeted mutagenesis. Copies undamaged DNA at stalled replication forks, which arise in vivo from mismatched or misaligned primer ends. These misaligned primers can be extended by PolIV. Exhibits no 3'-5' exonuclease (proofreading) activity. May be involved in translesional synthesis, in conjunction with the beta clamp from PolIII.</text>
</comment>
<comment type="caution">
    <text evidence="17">The sequence shown here is derived from an EMBL/GenBank/DDBJ whole genome shotgun (WGS) entry which is preliminary data.</text>
</comment>
<evidence type="ECO:0000256" key="1">
    <source>
        <dbReference type="ARBA" id="ARBA00004496"/>
    </source>
</evidence>
<evidence type="ECO:0000256" key="4">
    <source>
        <dbReference type="ARBA" id="ARBA00022490"/>
    </source>
</evidence>
<dbReference type="GO" id="GO:0003887">
    <property type="term" value="F:DNA-directed DNA polymerase activity"/>
    <property type="evidence" value="ECO:0007669"/>
    <property type="project" value="UniProtKB-UniRule"/>
</dbReference>
<dbReference type="Pfam" id="PF21999">
    <property type="entry name" value="IMS_HHH_1"/>
    <property type="match status" value="1"/>
</dbReference>
<evidence type="ECO:0000256" key="9">
    <source>
        <dbReference type="ARBA" id="ARBA00022763"/>
    </source>
</evidence>
<evidence type="ECO:0000259" key="16">
    <source>
        <dbReference type="PROSITE" id="PS50173"/>
    </source>
</evidence>
<dbReference type="Proteomes" id="UP000178602">
    <property type="component" value="Unassembled WGS sequence"/>
</dbReference>
<evidence type="ECO:0000256" key="10">
    <source>
        <dbReference type="ARBA" id="ARBA00022842"/>
    </source>
</evidence>
<dbReference type="GO" id="GO:0005829">
    <property type="term" value="C:cytosol"/>
    <property type="evidence" value="ECO:0007669"/>
    <property type="project" value="TreeGrafter"/>
</dbReference>
<evidence type="ECO:0000256" key="12">
    <source>
        <dbReference type="ARBA" id="ARBA00023125"/>
    </source>
</evidence>
<reference evidence="17 18" key="1">
    <citation type="journal article" date="2016" name="Nat. Commun.">
        <title>Thousands of microbial genomes shed light on interconnected biogeochemical processes in an aquifer system.</title>
        <authorList>
            <person name="Anantharaman K."/>
            <person name="Brown C.T."/>
            <person name="Hug L.A."/>
            <person name="Sharon I."/>
            <person name="Castelle C.J."/>
            <person name="Probst A.J."/>
            <person name="Thomas B.C."/>
            <person name="Singh A."/>
            <person name="Wilkins M.J."/>
            <person name="Karaoz U."/>
            <person name="Brodie E.L."/>
            <person name="Williams K.H."/>
            <person name="Hubbard S.S."/>
            <person name="Banfield J.F."/>
        </authorList>
    </citation>
    <scope>NUCLEOTIDE SEQUENCE [LARGE SCALE GENOMIC DNA]</scope>
</reference>
<evidence type="ECO:0000256" key="6">
    <source>
        <dbReference type="ARBA" id="ARBA00022695"/>
    </source>
</evidence>
<keyword evidence="8 15" id="KW-0479">Metal-binding</keyword>
<comment type="subcellular location">
    <subcellularLocation>
        <location evidence="1 15">Cytoplasm</location>
    </subcellularLocation>
</comment>
<evidence type="ECO:0000256" key="3">
    <source>
        <dbReference type="ARBA" id="ARBA00022457"/>
    </source>
</evidence>
<dbReference type="Gene3D" id="3.30.1490.100">
    <property type="entry name" value="DNA polymerase, Y-family, little finger domain"/>
    <property type="match status" value="1"/>
</dbReference>
<dbReference type="GO" id="GO:0042276">
    <property type="term" value="P:error-prone translesion synthesis"/>
    <property type="evidence" value="ECO:0007669"/>
    <property type="project" value="TreeGrafter"/>
</dbReference>
<dbReference type="AlphaFoldDB" id="A0A1F4T7S9"/>
<accession>A0A1F4T7S9</accession>
<evidence type="ECO:0000256" key="5">
    <source>
        <dbReference type="ARBA" id="ARBA00022679"/>
    </source>
</evidence>
<evidence type="ECO:0000313" key="18">
    <source>
        <dbReference type="Proteomes" id="UP000178602"/>
    </source>
</evidence>
<comment type="cofactor">
    <cofactor evidence="15">
        <name>Mg(2+)</name>
        <dbReference type="ChEBI" id="CHEBI:18420"/>
    </cofactor>
    <text evidence="15">Binds 2 magnesium ions per subunit.</text>
</comment>
<feature type="binding site" evidence="15">
    <location>
        <position position="8"/>
    </location>
    <ligand>
        <name>Mg(2+)</name>
        <dbReference type="ChEBI" id="CHEBI:18420"/>
    </ligand>
</feature>
<keyword evidence="13 15" id="KW-0234">DNA repair</keyword>
<dbReference type="FunFam" id="3.40.1170.60:FF:000003">
    <property type="entry name" value="DNA polymerase eta"/>
    <property type="match status" value="1"/>
</dbReference>
<dbReference type="SUPFAM" id="SSF100879">
    <property type="entry name" value="Lesion bypass DNA polymerase (Y-family), little finger domain"/>
    <property type="match status" value="1"/>
</dbReference>
<gene>
    <name evidence="15" type="primary">dinB</name>
    <name evidence="17" type="ORF">A3K49_07460</name>
</gene>
<keyword evidence="7 15" id="KW-0235">DNA replication</keyword>
<dbReference type="GO" id="GO:0006281">
    <property type="term" value="P:DNA repair"/>
    <property type="evidence" value="ECO:0007669"/>
    <property type="project" value="UniProtKB-UniRule"/>
</dbReference>
<dbReference type="Pfam" id="PF11799">
    <property type="entry name" value="IMS_C"/>
    <property type="match status" value="1"/>
</dbReference>
<proteinExistence type="inferred from homology"/>
<dbReference type="CDD" id="cd03586">
    <property type="entry name" value="PolY_Pol_IV_kappa"/>
    <property type="match status" value="1"/>
</dbReference>
<dbReference type="NCBIfam" id="NF002677">
    <property type="entry name" value="PRK02406.1"/>
    <property type="match status" value="1"/>
</dbReference>
<dbReference type="HAMAP" id="MF_01113">
    <property type="entry name" value="DNApol_IV"/>
    <property type="match status" value="1"/>
</dbReference>
<dbReference type="PANTHER" id="PTHR11076:SF33">
    <property type="entry name" value="DNA POLYMERASE KAPPA"/>
    <property type="match status" value="1"/>
</dbReference>
<dbReference type="GO" id="GO:0000287">
    <property type="term" value="F:magnesium ion binding"/>
    <property type="evidence" value="ECO:0007669"/>
    <property type="project" value="UniProtKB-UniRule"/>
</dbReference>
<dbReference type="EMBL" id="MEUG01000001">
    <property type="protein sequence ID" value="OGC28765.1"/>
    <property type="molecule type" value="Genomic_DNA"/>
</dbReference>
<keyword evidence="6 15" id="KW-0548">Nucleotidyltransferase</keyword>
<keyword evidence="5 15" id="KW-0808">Transferase</keyword>
<evidence type="ECO:0000256" key="7">
    <source>
        <dbReference type="ARBA" id="ARBA00022705"/>
    </source>
</evidence>
<evidence type="ECO:0000256" key="15">
    <source>
        <dbReference type="HAMAP-Rule" id="MF_01113"/>
    </source>
</evidence>